<proteinExistence type="predicted"/>
<feature type="transmembrane region" description="Helical" evidence="1">
    <location>
        <begin position="107"/>
        <end position="127"/>
    </location>
</feature>
<organism evidence="2 3">
    <name type="scientific">Streptomyces gossypii</name>
    <dbReference type="NCBI Taxonomy" id="2883101"/>
    <lineage>
        <taxon>Bacteria</taxon>
        <taxon>Bacillati</taxon>
        <taxon>Actinomycetota</taxon>
        <taxon>Actinomycetes</taxon>
        <taxon>Kitasatosporales</taxon>
        <taxon>Streptomycetaceae</taxon>
        <taxon>Streptomyces</taxon>
    </lineage>
</organism>
<reference evidence="2 3" key="1">
    <citation type="submission" date="2021-10" db="EMBL/GenBank/DDBJ databases">
        <title>Streptomyces gossypii sp. nov., isolated from soil collected from cotton field.</title>
        <authorList>
            <person name="Ge X."/>
            <person name="Chen X."/>
            <person name="Liu W."/>
        </authorList>
    </citation>
    <scope>NUCLEOTIDE SEQUENCE [LARGE SCALE GENOMIC DNA]</scope>
    <source>
        <strain evidence="2 3">N2-109</strain>
    </source>
</reference>
<feature type="transmembrane region" description="Helical" evidence="1">
    <location>
        <begin position="7"/>
        <end position="28"/>
    </location>
</feature>
<keyword evidence="1" id="KW-0472">Membrane</keyword>
<keyword evidence="1" id="KW-0812">Transmembrane</keyword>
<accession>A0ABT2K2P1</accession>
<evidence type="ECO:0000313" key="3">
    <source>
        <dbReference type="Proteomes" id="UP001156389"/>
    </source>
</evidence>
<dbReference type="EMBL" id="JAJAGO010000021">
    <property type="protein sequence ID" value="MCT2594433.1"/>
    <property type="molecule type" value="Genomic_DNA"/>
</dbReference>
<evidence type="ECO:0000256" key="1">
    <source>
        <dbReference type="SAM" id="Phobius"/>
    </source>
</evidence>
<name>A0ABT2K2P1_9ACTN</name>
<dbReference type="RefSeq" id="WP_260221775.1">
    <property type="nucleotide sequence ID" value="NZ_JAJAGO010000021.1"/>
</dbReference>
<protein>
    <recommendedName>
        <fullName evidence="4">Integral membrane protein</fullName>
    </recommendedName>
</protein>
<dbReference type="Proteomes" id="UP001156389">
    <property type="component" value="Unassembled WGS sequence"/>
</dbReference>
<feature type="transmembrane region" description="Helical" evidence="1">
    <location>
        <begin position="81"/>
        <end position="101"/>
    </location>
</feature>
<evidence type="ECO:0008006" key="4">
    <source>
        <dbReference type="Google" id="ProtNLM"/>
    </source>
</evidence>
<keyword evidence="1" id="KW-1133">Transmembrane helix</keyword>
<comment type="caution">
    <text evidence="2">The sequence shown here is derived from an EMBL/GenBank/DDBJ whole genome shotgun (WGS) entry which is preliminary data.</text>
</comment>
<feature type="transmembrane region" description="Helical" evidence="1">
    <location>
        <begin position="48"/>
        <end position="69"/>
    </location>
</feature>
<keyword evidence="3" id="KW-1185">Reference proteome</keyword>
<gene>
    <name evidence="2" type="ORF">LHJ74_31765</name>
</gene>
<sequence length="143" mass="14722">MARRSVAGITAVVLALEAIGIVLLHIFLGMVVDDQQMSLAGLQPRAMTLGAVVAGSLLGCYLLLCAGALTRMAISDRAPGSLPRILLIGAAVLHGVLGALTVGLVGWAAFALMTLVLALIVGSLVSYGERLPPTRQVLRPTGR</sequence>
<evidence type="ECO:0000313" key="2">
    <source>
        <dbReference type="EMBL" id="MCT2594433.1"/>
    </source>
</evidence>